<feature type="domain" description="DUF6570" evidence="2">
    <location>
        <begin position="19"/>
        <end position="165"/>
    </location>
</feature>
<dbReference type="Pfam" id="PF20209">
    <property type="entry name" value="DUF6570"/>
    <property type="match status" value="1"/>
</dbReference>
<dbReference type="EMBL" id="JACAZE010000006">
    <property type="protein sequence ID" value="KAF7313616.1"/>
    <property type="molecule type" value="Genomic_DNA"/>
</dbReference>
<proteinExistence type="predicted"/>
<reference evidence="3" key="1">
    <citation type="submission" date="2020-05" db="EMBL/GenBank/DDBJ databases">
        <title>Mycena genomes resolve the evolution of fungal bioluminescence.</title>
        <authorList>
            <person name="Tsai I.J."/>
        </authorList>
    </citation>
    <scope>NUCLEOTIDE SEQUENCE</scope>
    <source>
        <strain evidence="3">110903Hualien_Pintung</strain>
    </source>
</reference>
<dbReference type="AlphaFoldDB" id="A0A8H6TBD0"/>
<feature type="region of interest" description="Disordered" evidence="1">
    <location>
        <begin position="407"/>
        <end position="433"/>
    </location>
</feature>
<dbReference type="SUPFAM" id="SSF50104">
    <property type="entry name" value="Translation proteins SH3-like domain"/>
    <property type="match status" value="1"/>
</dbReference>
<name>A0A8H6TBD0_MYCCL</name>
<keyword evidence="3" id="KW-0378">Hydrolase</keyword>
<accession>A0A8H6TBD0</accession>
<dbReference type="OrthoDB" id="2989020at2759"/>
<keyword evidence="4" id="KW-1185">Reference proteome</keyword>
<organism evidence="3 4">
    <name type="scientific">Mycena chlorophos</name>
    <name type="common">Agaric fungus</name>
    <name type="synonym">Agaricus chlorophos</name>
    <dbReference type="NCBI Taxonomy" id="658473"/>
    <lineage>
        <taxon>Eukaryota</taxon>
        <taxon>Fungi</taxon>
        <taxon>Dikarya</taxon>
        <taxon>Basidiomycota</taxon>
        <taxon>Agaricomycotina</taxon>
        <taxon>Agaricomycetes</taxon>
        <taxon>Agaricomycetidae</taxon>
        <taxon>Agaricales</taxon>
        <taxon>Marasmiineae</taxon>
        <taxon>Mycenaceae</taxon>
        <taxon>Mycena</taxon>
    </lineage>
</organism>
<keyword evidence="3" id="KW-0547">Nucleotide-binding</keyword>
<keyword evidence="3" id="KW-0347">Helicase</keyword>
<evidence type="ECO:0000313" key="4">
    <source>
        <dbReference type="Proteomes" id="UP000613580"/>
    </source>
</evidence>
<feature type="region of interest" description="Disordered" evidence="1">
    <location>
        <begin position="530"/>
        <end position="556"/>
    </location>
</feature>
<feature type="compositionally biased region" description="Basic and acidic residues" evidence="1">
    <location>
        <begin position="530"/>
        <end position="541"/>
    </location>
</feature>
<dbReference type="InterPro" id="IPR008991">
    <property type="entry name" value="Translation_prot_SH3-like_sf"/>
</dbReference>
<dbReference type="Proteomes" id="UP000613580">
    <property type="component" value="Unassembled WGS sequence"/>
</dbReference>
<comment type="caution">
    <text evidence="3">The sequence shown here is derived from an EMBL/GenBank/DDBJ whole genome shotgun (WGS) entry which is preliminary data.</text>
</comment>
<sequence length="925" mass="104096">MGAPYFLCTVCRAQLLLHERPPLSLANNMWIGETPWVLSILSLTERLFIALYFPAAYVVKLFPKKAGGKKWDKEKINSGMRGNVSTYRMNTDDISDMITGQFMPRPVGILASVIAVTFVGAKNVPLLLLPDIFDVRRHRVADALLWLKTNNHFYRDIEISQERLEQLPISGVPDEILLNVRYSPEESILGREHAGYVPVDMGDDMGDDLDNDDGEEREVDLAPTDRHAVLPDNGDDSEMTNNYEPAAFPLQAHGSIDVGGESISQEDLFASAAQKLLPPNHRDYGVRPGSAFINEYAREVNGQRTDGGAENPNHLLGAFPCLFPYGRGGLEVDRQGDVPSSHGLESTMSIPAAEEDTVGVLTRDDEGVFVLKDQLKEYQDRGEALEKMNLYDYFRRTYDGKKIHRVDQSTSAPGDIPYRHGGGRPLSQRVPYQNGRRPTRCRVVRGWKQEVNLHFIGRWFARDEEGSREYYCAQMLLLLCPWRDLRELPRGHHSFHGAFLEFLETATADQKQIIENIKYFYECSDRATQRRAEENGEEGRPEGMAQDGPRSVDPITPVTITNIREPTESDIEHARQERDAARERIYGQAAIDIALEKGIFQTSYTAVPLKPTLRKRHWRTRWEPVTVLEVADEEALLPATDERGFHWGQVVVDGIVIAKGAWVLIEGGRYIVVETSNSSHALQRFRWKHHCRLEDIIVLGRPPSDLLRRWKRIDSDFLRRAYDPEPGMAITLGCRVALVDAPPLYQGLRDGFVVGFMGNPFQGGIACVRFTAGGQPINAIGKYLVEQLTSTPMPGDIVWTDPLWLRRHLFGGEKLAEVGDRVETANGVLPYRRGIVRGISRGDGRGGGPLVSIRDDDNGRVVDVRMDEVHWLFQVGDRVRVVEGFYEGRSGTVIAVRALSPGLLWGEAGRLRLMWTITDNGRDTK</sequence>
<evidence type="ECO:0000256" key="1">
    <source>
        <dbReference type="SAM" id="MobiDB-lite"/>
    </source>
</evidence>
<gene>
    <name evidence="3" type="ORF">HMN09_00518000</name>
</gene>
<evidence type="ECO:0000313" key="3">
    <source>
        <dbReference type="EMBL" id="KAF7313616.1"/>
    </source>
</evidence>
<keyword evidence="3" id="KW-0067">ATP-binding</keyword>
<dbReference type="GO" id="GO:0004386">
    <property type="term" value="F:helicase activity"/>
    <property type="evidence" value="ECO:0007669"/>
    <property type="project" value="UniProtKB-KW"/>
</dbReference>
<protein>
    <submittedName>
        <fullName evidence="3">ATP-dependent DNA helicase</fullName>
    </submittedName>
</protein>
<evidence type="ECO:0000259" key="2">
    <source>
        <dbReference type="Pfam" id="PF20209"/>
    </source>
</evidence>
<dbReference type="InterPro" id="IPR046700">
    <property type="entry name" value="DUF6570"/>
</dbReference>